<evidence type="ECO:0000313" key="2">
    <source>
        <dbReference type="EMBL" id="AQZ67089.1"/>
    </source>
</evidence>
<sequence length="149" mass="16491">MSVEIEVHCPKRPDPEALARMAAFAMRTILGVPDGEIRFEERERSWRFHWGEEAHVATFFAPPTEFEVNGAWYLSFMPSARGMAVPYLLMIVVSASAALLTGGTLDDDNFPFSRTDLDPEILLAQVLREAPLPAEAAVHLLRTGQPAPA</sequence>
<keyword evidence="1" id="KW-1133">Transmembrane helix</keyword>
<protein>
    <submittedName>
        <fullName evidence="2">Uncharacterized protein</fullName>
    </submittedName>
</protein>
<dbReference type="STRING" id="1909395.BKM31_41590"/>
<dbReference type="RefSeq" id="WP_080043401.1">
    <property type="nucleotide sequence ID" value="NZ_CP017717.1"/>
</dbReference>
<accession>A0A1V0AA84</accession>
<feature type="transmembrane region" description="Helical" evidence="1">
    <location>
        <begin position="84"/>
        <end position="105"/>
    </location>
</feature>
<dbReference type="Proteomes" id="UP000190797">
    <property type="component" value="Chromosome"/>
</dbReference>
<organism evidence="2 3">
    <name type="scientific">[Actinomadura] parvosata subsp. kistnae</name>
    <dbReference type="NCBI Taxonomy" id="1909395"/>
    <lineage>
        <taxon>Bacteria</taxon>
        <taxon>Bacillati</taxon>
        <taxon>Actinomycetota</taxon>
        <taxon>Actinomycetes</taxon>
        <taxon>Streptosporangiales</taxon>
        <taxon>Streptosporangiaceae</taxon>
        <taxon>Nonomuraea</taxon>
    </lineage>
</organism>
<dbReference type="EMBL" id="CP017717">
    <property type="protein sequence ID" value="AQZ67089.1"/>
    <property type="molecule type" value="Genomic_DNA"/>
</dbReference>
<evidence type="ECO:0000313" key="3">
    <source>
        <dbReference type="Proteomes" id="UP000190797"/>
    </source>
</evidence>
<evidence type="ECO:0000256" key="1">
    <source>
        <dbReference type="SAM" id="Phobius"/>
    </source>
</evidence>
<keyword evidence="1" id="KW-0472">Membrane</keyword>
<dbReference type="KEGG" id="noa:BKM31_41590"/>
<dbReference type="OrthoDB" id="138803at2"/>
<reference evidence="3" key="1">
    <citation type="journal article" date="2017" name="Med. Chem. Commun.">
        <title>Nonomuraea sp. ATCC 55076 harbours the largest actinomycete chromosome to date and the kistamicin biosynthetic gene cluster.</title>
        <authorList>
            <person name="Nazari B."/>
            <person name="Forneris C.C."/>
            <person name="Gibson M.I."/>
            <person name="Moon K."/>
            <person name="Schramma K.R."/>
            <person name="Seyedsayamdost M.R."/>
        </authorList>
    </citation>
    <scope>NUCLEOTIDE SEQUENCE [LARGE SCALE GENOMIC DNA]</scope>
    <source>
        <strain evidence="3">ATCC 55076</strain>
    </source>
</reference>
<gene>
    <name evidence="2" type="ORF">BKM31_41590</name>
</gene>
<proteinExistence type="predicted"/>
<keyword evidence="3" id="KW-1185">Reference proteome</keyword>
<name>A0A1V0AA84_9ACTN</name>
<keyword evidence="1" id="KW-0812">Transmembrane</keyword>
<dbReference type="AlphaFoldDB" id="A0A1V0AA84"/>